<keyword evidence="2 11" id="KW-0813">Transport</keyword>
<sequence length="603" mass="68583">MPTSSASVKKTLSVFQPISVCRLSSSYVQLMEDDQLTQSSHSKSSFKEELFNNLPSFMSEDEIAAQHRSQNKEKCTLEPNIFYLSSPMLKERTESTLRHGGSKFYSFMRSGVLSPKRLKVKLFDRKQIQNKSPAERETCSDIVKEKLTLKYKRKCQRLLHNFAGETTAHGYKRWISQERSLWLKCVWIVLLLTVLCLLISTLQGIVADKQLNSFTSSFMSQRHDAIAFPAVTVCNIFPYNLNSNSSVLVSDIYYKQLQLMEHSRKAATEWNENIDDSFLLSNLSLLSWDLNSFLAYCAWENVSFKCSDIFVRTISQSMSCFTFNADLTNIRYANRVGSYSGLSLKINLGHFLPGQRTAGVKIILHDSTEFPNTFNRGILVAPNTTAYISLNKKESKYLSLPHKAYGTEYCFDYLQDGGIIRSEFYRRSGYSWCLAECRFKRIIRTCQCSMAGDPDVPGVPHCTAKGYFQCYLPMQIIAYKETPSNQSDCYCPLPCYKVEHAGKISTAAIINTSGFADGIPGSNSLIEIKIYYEELLTLIEEHVPKYLLPDLLGAIGGQIGLFTGASILTLLEFMELVYLLVCVLVSFVYNYIQVKWRTQEYVH</sequence>
<evidence type="ECO:0000256" key="7">
    <source>
        <dbReference type="ARBA" id="ARBA00023065"/>
    </source>
</evidence>
<feature type="transmembrane region" description="Helical" evidence="12">
    <location>
        <begin position="181"/>
        <end position="205"/>
    </location>
</feature>
<comment type="subcellular location">
    <subcellularLocation>
        <location evidence="1">Membrane</location>
        <topology evidence="1">Multi-pass membrane protein</topology>
    </subcellularLocation>
</comment>
<dbReference type="PANTHER" id="PTHR11690:SF248">
    <property type="entry name" value="PICKPOCKET 17, ISOFORM A"/>
    <property type="match status" value="1"/>
</dbReference>
<evidence type="ECO:0000256" key="6">
    <source>
        <dbReference type="ARBA" id="ARBA00023053"/>
    </source>
</evidence>
<dbReference type="Gene3D" id="1.10.287.770">
    <property type="entry name" value="YojJ-like"/>
    <property type="match status" value="1"/>
</dbReference>
<evidence type="ECO:0000256" key="3">
    <source>
        <dbReference type="ARBA" id="ARBA00022461"/>
    </source>
</evidence>
<reference evidence="13" key="2">
    <citation type="submission" date="2023-04" db="EMBL/GenBank/DDBJ databases">
        <authorList>
            <person name="Bu L."/>
            <person name="Lu L."/>
            <person name="Laidemitt M.R."/>
            <person name="Zhang S.M."/>
            <person name="Mutuku M."/>
            <person name="Mkoji G."/>
            <person name="Steinauer M."/>
            <person name="Loker E.S."/>
        </authorList>
    </citation>
    <scope>NUCLEOTIDE SEQUENCE</scope>
    <source>
        <strain evidence="13">KasaAsao</strain>
        <tissue evidence="13">Whole Snail</tissue>
    </source>
</reference>
<dbReference type="Proteomes" id="UP001233172">
    <property type="component" value="Unassembled WGS sequence"/>
</dbReference>
<keyword evidence="9 11" id="KW-0739">Sodium transport</keyword>
<evidence type="ECO:0000313" key="13">
    <source>
        <dbReference type="EMBL" id="KAK0044477.1"/>
    </source>
</evidence>
<protein>
    <submittedName>
        <fullName evidence="13">Acid-sensing ion channel 1</fullName>
    </submittedName>
</protein>
<dbReference type="Gene3D" id="2.60.470.10">
    <property type="entry name" value="Acid-sensing ion channels like domains"/>
    <property type="match status" value="1"/>
</dbReference>
<keyword evidence="3 11" id="KW-0894">Sodium channel</keyword>
<keyword evidence="6" id="KW-0915">Sodium</keyword>
<dbReference type="AlphaFoldDB" id="A0AAD8EXV4"/>
<dbReference type="EMBL" id="JASAOG010000197">
    <property type="protein sequence ID" value="KAK0044477.1"/>
    <property type="molecule type" value="Genomic_DNA"/>
</dbReference>
<evidence type="ECO:0000256" key="1">
    <source>
        <dbReference type="ARBA" id="ARBA00004141"/>
    </source>
</evidence>
<dbReference type="GO" id="GO:0015280">
    <property type="term" value="F:ligand-gated sodium channel activity"/>
    <property type="evidence" value="ECO:0007669"/>
    <property type="project" value="TreeGrafter"/>
</dbReference>
<evidence type="ECO:0000256" key="9">
    <source>
        <dbReference type="ARBA" id="ARBA00023201"/>
    </source>
</evidence>
<evidence type="ECO:0000256" key="8">
    <source>
        <dbReference type="ARBA" id="ARBA00023136"/>
    </source>
</evidence>
<evidence type="ECO:0000256" key="12">
    <source>
        <dbReference type="SAM" id="Phobius"/>
    </source>
</evidence>
<keyword evidence="14" id="KW-1185">Reference proteome</keyword>
<dbReference type="GO" id="GO:0005886">
    <property type="term" value="C:plasma membrane"/>
    <property type="evidence" value="ECO:0007669"/>
    <property type="project" value="TreeGrafter"/>
</dbReference>
<gene>
    <name evidence="13" type="ORF">Bpfe_026068</name>
</gene>
<dbReference type="PRINTS" id="PR01078">
    <property type="entry name" value="AMINACHANNEL"/>
</dbReference>
<dbReference type="InterPro" id="IPR001873">
    <property type="entry name" value="ENaC"/>
</dbReference>
<evidence type="ECO:0000256" key="4">
    <source>
        <dbReference type="ARBA" id="ARBA00022692"/>
    </source>
</evidence>
<comment type="caution">
    <text evidence="13">The sequence shown here is derived from an EMBL/GenBank/DDBJ whole genome shotgun (WGS) entry which is preliminary data.</text>
</comment>
<name>A0AAD8EXV4_BIOPF</name>
<feature type="transmembrane region" description="Helical" evidence="12">
    <location>
        <begin position="576"/>
        <end position="592"/>
    </location>
</feature>
<keyword evidence="8 12" id="KW-0472">Membrane</keyword>
<evidence type="ECO:0000313" key="14">
    <source>
        <dbReference type="Proteomes" id="UP001233172"/>
    </source>
</evidence>
<comment type="similarity">
    <text evidence="11">Belongs to the amiloride-sensitive sodium channel (TC 1.A.6) family.</text>
</comment>
<reference evidence="13" key="1">
    <citation type="journal article" date="2023" name="PLoS Negl. Trop. Dis.">
        <title>A genome sequence for Biomphalaria pfeifferi, the major vector snail for the human-infecting parasite Schistosoma mansoni.</title>
        <authorList>
            <person name="Bu L."/>
            <person name="Lu L."/>
            <person name="Laidemitt M.R."/>
            <person name="Zhang S.M."/>
            <person name="Mutuku M."/>
            <person name="Mkoji G."/>
            <person name="Steinauer M."/>
            <person name="Loker E.S."/>
        </authorList>
    </citation>
    <scope>NUCLEOTIDE SEQUENCE</scope>
    <source>
        <strain evidence="13">KasaAsao</strain>
    </source>
</reference>
<evidence type="ECO:0000256" key="10">
    <source>
        <dbReference type="ARBA" id="ARBA00023303"/>
    </source>
</evidence>
<evidence type="ECO:0000256" key="2">
    <source>
        <dbReference type="ARBA" id="ARBA00022448"/>
    </source>
</evidence>
<dbReference type="Pfam" id="PF00858">
    <property type="entry name" value="ASC"/>
    <property type="match status" value="1"/>
</dbReference>
<dbReference type="PANTHER" id="PTHR11690">
    <property type="entry name" value="AMILORIDE-SENSITIVE SODIUM CHANNEL-RELATED"/>
    <property type="match status" value="1"/>
</dbReference>
<organism evidence="13 14">
    <name type="scientific">Biomphalaria pfeifferi</name>
    <name type="common">Bloodfluke planorb</name>
    <name type="synonym">Freshwater snail</name>
    <dbReference type="NCBI Taxonomy" id="112525"/>
    <lineage>
        <taxon>Eukaryota</taxon>
        <taxon>Metazoa</taxon>
        <taxon>Spiralia</taxon>
        <taxon>Lophotrochozoa</taxon>
        <taxon>Mollusca</taxon>
        <taxon>Gastropoda</taxon>
        <taxon>Heterobranchia</taxon>
        <taxon>Euthyneura</taxon>
        <taxon>Panpulmonata</taxon>
        <taxon>Hygrophila</taxon>
        <taxon>Lymnaeoidea</taxon>
        <taxon>Planorbidae</taxon>
        <taxon>Biomphalaria</taxon>
    </lineage>
</organism>
<accession>A0AAD8EXV4</accession>
<keyword evidence="4 11" id="KW-0812">Transmembrane</keyword>
<evidence type="ECO:0000256" key="11">
    <source>
        <dbReference type="RuleBase" id="RU000679"/>
    </source>
</evidence>
<keyword evidence="10 11" id="KW-0407">Ion channel</keyword>
<proteinExistence type="inferred from homology"/>
<evidence type="ECO:0000256" key="5">
    <source>
        <dbReference type="ARBA" id="ARBA00022989"/>
    </source>
</evidence>
<keyword evidence="5 12" id="KW-1133">Transmembrane helix</keyword>
<keyword evidence="7 11" id="KW-0406">Ion transport</keyword>